<name>A0A9P0JQF9_ACAOB</name>
<gene>
    <name evidence="2" type="ORF">ACAOBT_LOCUS1231</name>
</gene>
<dbReference type="EMBL" id="CAKOFQ010006662">
    <property type="protein sequence ID" value="CAH1955773.1"/>
    <property type="molecule type" value="Genomic_DNA"/>
</dbReference>
<organism evidence="2 3">
    <name type="scientific">Acanthoscelides obtectus</name>
    <name type="common">Bean weevil</name>
    <name type="synonym">Bruchus obtectus</name>
    <dbReference type="NCBI Taxonomy" id="200917"/>
    <lineage>
        <taxon>Eukaryota</taxon>
        <taxon>Metazoa</taxon>
        <taxon>Ecdysozoa</taxon>
        <taxon>Arthropoda</taxon>
        <taxon>Hexapoda</taxon>
        <taxon>Insecta</taxon>
        <taxon>Pterygota</taxon>
        <taxon>Neoptera</taxon>
        <taxon>Endopterygota</taxon>
        <taxon>Coleoptera</taxon>
        <taxon>Polyphaga</taxon>
        <taxon>Cucujiformia</taxon>
        <taxon>Chrysomeloidea</taxon>
        <taxon>Chrysomelidae</taxon>
        <taxon>Bruchinae</taxon>
        <taxon>Bruchini</taxon>
        <taxon>Acanthoscelides</taxon>
    </lineage>
</organism>
<comment type="caution">
    <text evidence="2">The sequence shown here is derived from an EMBL/GenBank/DDBJ whole genome shotgun (WGS) entry which is preliminary data.</text>
</comment>
<keyword evidence="3" id="KW-1185">Reference proteome</keyword>
<accession>A0A9P0JQF9</accession>
<protein>
    <submittedName>
        <fullName evidence="2">Uncharacterized protein</fullName>
    </submittedName>
</protein>
<reference evidence="2" key="1">
    <citation type="submission" date="2022-03" db="EMBL/GenBank/DDBJ databases">
        <authorList>
            <person name="Sayadi A."/>
        </authorList>
    </citation>
    <scope>NUCLEOTIDE SEQUENCE</scope>
</reference>
<feature type="region of interest" description="Disordered" evidence="1">
    <location>
        <begin position="51"/>
        <end position="76"/>
    </location>
</feature>
<evidence type="ECO:0000313" key="3">
    <source>
        <dbReference type="Proteomes" id="UP001152888"/>
    </source>
</evidence>
<evidence type="ECO:0000313" key="2">
    <source>
        <dbReference type="EMBL" id="CAH1955773.1"/>
    </source>
</evidence>
<dbReference type="Proteomes" id="UP001152888">
    <property type="component" value="Unassembled WGS sequence"/>
</dbReference>
<sequence>MGDFLVQADDISGLDLLLILREKRFTQRLLTTSCQTGAMARLNEIHLSTQSSTRFPEEEEGKNKKNETIMTTPTTM</sequence>
<dbReference type="AlphaFoldDB" id="A0A9P0JQF9"/>
<evidence type="ECO:0000256" key="1">
    <source>
        <dbReference type="SAM" id="MobiDB-lite"/>
    </source>
</evidence>
<proteinExistence type="predicted"/>